<evidence type="ECO:0000256" key="2">
    <source>
        <dbReference type="SAM" id="MobiDB-lite"/>
    </source>
</evidence>
<evidence type="ECO:0000256" key="1">
    <source>
        <dbReference type="SAM" id="Coils"/>
    </source>
</evidence>
<evidence type="ECO:0000313" key="4">
    <source>
        <dbReference type="EMBL" id="GDY80095.1"/>
    </source>
</evidence>
<reference evidence="4 5" key="1">
    <citation type="submission" date="2019-04" db="EMBL/GenBank/DDBJ databases">
        <title>Draft genome sequences of Streptomyces avermitilis ATCC 31267.</title>
        <authorList>
            <person name="Komaki H."/>
            <person name="Tamura T."/>
            <person name="Hosoyama A."/>
        </authorList>
    </citation>
    <scope>NUCLEOTIDE SEQUENCE [LARGE SCALE GENOMIC DNA]</scope>
    <source>
        <strain evidence="4 5">ATCC 31267</strain>
    </source>
</reference>
<dbReference type="AlphaFoldDB" id="A0A4D4N9G0"/>
<feature type="compositionally biased region" description="Gly residues" evidence="2">
    <location>
        <begin position="183"/>
        <end position="192"/>
    </location>
</feature>
<protein>
    <recommendedName>
        <fullName evidence="3">Competence protein CoiA nuclease-like domain-containing protein</fullName>
    </recommendedName>
</protein>
<dbReference type="EMBL" id="BJHY01000002">
    <property type="protein sequence ID" value="GDY80095.1"/>
    <property type="molecule type" value="Genomic_DNA"/>
</dbReference>
<keyword evidence="1" id="KW-0175">Coiled coil</keyword>
<feature type="region of interest" description="Disordered" evidence="2">
    <location>
        <begin position="173"/>
        <end position="194"/>
    </location>
</feature>
<sequence>MHGTGPDGHSEYFPAPDADRDLVHAKVRQELRRAAWYGFGGVHLPLGEHSAPFALQPDTDIRDGQAVQQPGLDHQPHPPPGGLDPSAPTGVGGLVERQRAVPGGQPQQLLVLLGALPAVAAGLARSSRPPSALRSLPVDPRRPALRCLSFSLWLARGRVHHRGAEGSVTCEADTVRNGSRPPQGGGPGGERGGAASRIYGAGSSRCGDAGCRWAHEGGVMGYTAVHPVWGRLDASMDDLGCDRAWTDVHRVKGLRLACPECGGRVFARASQHVVRHFYHQVRPPDCELANESPEHHLLKLELVVAARAAGWRAELEVSSEVRNWRADVMVFDEHDRPFMALEAQLSPMTQDEARMRTDRYARDGVAVCWVALQDRPWERVVPSLRVRSPRRRGETWTVWHGMARYDWAPRTLKAKAKWVHITCPLGDAIRWILDGRVHAHTGANGTVWWTAPAYEDLVLARAQMEAEAEAVRRVAAAERRRQEAEQRAAAAEQHRQDAERRALEWQAELLEWQAELQRLAGFFQRTGLDATVWEAFTQMVRSASGKAIMYGDQSPAHGNGLLVYARPRWTGDGFTLAGVVCPDLEALIEWPAELTILVPNQTWLSRIQAAARSPLKVAVLNPVTGRSTFIRVTAPDVVPVRPNGPDRG</sequence>
<dbReference type="Pfam" id="PF06054">
    <property type="entry name" value="CoiA_nuc"/>
    <property type="match status" value="1"/>
</dbReference>
<proteinExistence type="predicted"/>
<dbReference type="STRING" id="33903.AQJ43_29540"/>
<organism evidence="4 5">
    <name type="scientific">Streptomyces avermitilis</name>
    <dbReference type="NCBI Taxonomy" id="33903"/>
    <lineage>
        <taxon>Bacteria</taxon>
        <taxon>Bacillati</taxon>
        <taxon>Actinomycetota</taxon>
        <taxon>Actinomycetes</taxon>
        <taxon>Kitasatosporales</taxon>
        <taxon>Streptomycetaceae</taxon>
        <taxon>Streptomyces</taxon>
    </lineage>
</organism>
<gene>
    <name evidence="4" type="ORF">SAV31267_095800</name>
</gene>
<evidence type="ECO:0000313" key="5">
    <source>
        <dbReference type="Proteomes" id="UP000299211"/>
    </source>
</evidence>
<name>A0A4D4N9G0_STRAX</name>
<feature type="coiled-coil region" evidence="1">
    <location>
        <begin position="461"/>
        <end position="515"/>
    </location>
</feature>
<comment type="caution">
    <text evidence="4">The sequence shown here is derived from an EMBL/GenBank/DDBJ whole genome shotgun (WGS) entry which is preliminary data.</text>
</comment>
<feature type="domain" description="Competence protein CoiA nuclease-like" evidence="3">
    <location>
        <begin position="291"/>
        <end position="371"/>
    </location>
</feature>
<dbReference type="InterPro" id="IPR010330">
    <property type="entry name" value="CoiA_nuc"/>
</dbReference>
<feature type="region of interest" description="Disordered" evidence="2">
    <location>
        <begin position="64"/>
        <end position="92"/>
    </location>
</feature>
<dbReference type="Proteomes" id="UP000299211">
    <property type="component" value="Unassembled WGS sequence"/>
</dbReference>
<accession>A0A4D4N9G0</accession>
<evidence type="ECO:0000259" key="3">
    <source>
        <dbReference type="Pfam" id="PF06054"/>
    </source>
</evidence>